<feature type="region of interest" description="Disordered" evidence="1">
    <location>
        <begin position="50"/>
        <end position="77"/>
    </location>
</feature>
<dbReference type="Proteomes" id="UP000256690">
    <property type="component" value="Unassembled WGS sequence"/>
</dbReference>
<protein>
    <recommendedName>
        <fullName evidence="3">Glycosyl transferase CAP10 domain-containing protein</fullName>
    </recommendedName>
</protein>
<proteinExistence type="predicted"/>
<keyword evidence="5" id="KW-1185">Reference proteome</keyword>
<evidence type="ECO:0000313" key="4">
    <source>
        <dbReference type="EMBL" id="RDW74591.1"/>
    </source>
</evidence>
<name>A0A3D8RLA1_9EURO</name>
<dbReference type="PANTHER" id="PTHR12203:SF112">
    <property type="entry name" value="DUF821 DOMAIN PROTEIN (AFU_ORTHOLOGUE AFUA_2G14740)"/>
    <property type="match status" value="1"/>
</dbReference>
<evidence type="ECO:0000313" key="5">
    <source>
        <dbReference type="Proteomes" id="UP000256690"/>
    </source>
</evidence>
<organism evidence="4 5">
    <name type="scientific">Aspergillus mulundensis</name>
    <dbReference type="NCBI Taxonomy" id="1810919"/>
    <lineage>
        <taxon>Eukaryota</taxon>
        <taxon>Fungi</taxon>
        <taxon>Dikarya</taxon>
        <taxon>Ascomycota</taxon>
        <taxon>Pezizomycotina</taxon>
        <taxon>Eurotiomycetes</taxon>
        <taxon>Eurotiomycetidae</taxon>
        <taxon>Eurotiales</taxon>
        <taxon>Aspergillaceae</taxon>
        <taxon>Aspergillus</taxon>
        <taxon>Aspergillus subgen. Nidulantes</taxon>
    </lineage>
</organism>
<evidence type="ECO:0000256" key="1">
    <source>
        <dbReference type="SAM" id="MobiDB-lite"/>
    </source>
</evidence>
<dbReference type="InterPro" id="IPR051091">
    <property type="entry name" value="O-Glucosyltr/Glycosyltrsf_90"/>
</dbReference>
<dbReference type="RefSeq" id="XP_026602359.1">
    <property type="nucleotide sequence ID" value="XM_026749269.1"/>
</dbReference>
<dbReference type="InterPro" id="IPR006598">
    <property type="entry name" value="CAP10"/>
</dbReference>
<dbReference type="AlphaFoldDB" id="A0A3D8RLA1"/>
<dbReference type="PANTHER" id="PTHR12203">
    <property type="entry name" value="KDEL LYS-ASP-GLU-LEU CONTAINING - RELATED"/>
    <property type="match status" value="1"/>
</dbReference>
<keyword evidence="2" id="KW-1133">Transmembrane helix</keyword>
<dbReference type="GeneID" id="38117623"/>
<dbReference type="Pfam" id="PF05686">
    <property type="entry name" value="Glyco_transf_90"/>
    <property type="match status" value="1"/>
</dbReference>
<reference evidence="4 5" key="1">
    <citation type="journal article" date="2018" name="IMA Fungus">
        <title>IMA Genome-F 9: Draft genome sequence of Annulohypoxylon stygium, Aspergillus mulundensis, Berkeleyomyces basicola (syn. Thielaviopsis basicola), Ceratocystis smalleyi, two Cercospora beticola strains, Coleophoma cylindrospora, Fusarium fracticaudum, Phialophora cf. hyalina, and Morchella septimelata.</title>
        <authorList>
            <person name="Wingfield B.D."/>
            <person name="Bills G.F."/>
            <person name="Dong Y."/>
            <person name="Huang W."/>
            <person name="Nel W.J."/>
            <person name="Swalarsk-Parry B.S."/>
            <person name="Vaghefi N."/>
            <person name="Wilken P.M."/>
            <person name="An Z."/>
            <person name="de Beer Z.W."/>
            <person name="De Vos L."/>
            <person name="Chen L."/>
            <person name="Duong T.A."/>
            <person name="Gao Y."/>
            <person name="Hammerbacher A."/>
            <person name="Kikkert J.R."/>
            <person name="Li Y."/>
            <person name="Li H."/>
            <person name="Li K."/>
            <person name="Li Q."/>
            <person name="Liu X."/>
            <person name="Ma X."/>
            <person name="Naidoo K."/>
            <person name="Pethybridge S.J."/>
            <person name="Sun J."/>
            <person name="Steenkamp E.T."/>
            <person name="van der Nest M.A."/>
            <person name="van Wyk S."/>
            <person name="Wingfield M.J."/>
            <person name="Xiong C."/>
            <person name="Yue Q."/>
            <person name="Zhang X."/>
        </authorList>
    </citation>
    <scope>NUCLEOTIDE SEQUENCE [LARGE SCALE GENOMIC DNA]</scope>
    <source>
        <strain evidence="4 5">DSM 5745</strain>
    </source>
</reference>
<dbReference type="SMART" id="SM00672">
    <property type="entry name" value="CAP10"/>
    <property type="match status" value="1"/>
</dbReference>
<evidence type="ECO:0000259" key="3">
    <source>
        <dbReference type="SMART" id="SM00672"/>
    </source>
</evidence>
<sequence>MIGPRSQSPTFRYLGAGAVLSLISLTFLLFGRPSYLGSEWNSGPYLLKDSSSGSPVRSEKCAGAEPGAGPTNGGATENSTWEFNVHRDGNNHGLSESQCLSAFPKLFVELERTAEFWAANDGIAYKDVDDVARGGGVDGNGNGLVGAAIKDGELYILDYGPQPYTFTRGKATLHSLHRALSAYPDRHTLPDIEFVLTTDDFSTPTSTGNRQSPIWSYTKRPDAPDTGIWLMPDFGYWAWPEVAQVGEYKDVRRRISTIDEGLPFSAKKKQLLWRGSVAANPEIRNGLLEAARGKTWGSLKEVKWDDDQQANLMPIEDHCTYAFLAHTEGRSYSGRGKYLLNCRSVLISHKPHWLEAHHAALIPSGLDANYVQVERDWSDLERKVEFLLDNPAAAERIAENAARTFRDRYLTPAAESCYWRYLVNMYGGVSGFVPVLEGKGKGRGVKFESWVLGV</sequence>
<dbReference type="EMBL" id="PVWQ01000008">
    <property type="protein sequence ID" value="RDW74591.1"/>
    <property type="molecule type" value="Genomic_DNA"/>
</dbReference>
<gene>
    <name evidence="4" type="ORF">DSM5745_07253</name>
</gene>
<comment type="caution">
    <text evidence="4">The sequence shown here is derived from an EMBL/GenBank/DDBJ whole genome shotgun (WGS) entry which is preliminary data.</text>
</comment>
<keyword evidence="2" id="KW-0812">Transmembrane</keyword>
<evidence type="ECO:0000256" key="2">
    <source>
        <dbReference type="SAM" id="Phobius"/>
    </source>
</evidence>
<feature type="domain" description="Glycosyl transferase CAP10" evidence="3">
    <location>
        <begin position="188"/>
        <end position="433"/>
    </location>
</feature>
<dbReference type="OrthoDB" id="202415at2759"/>
<feature type="transmembrane region" description="Helical" evidence="2">
    <location>
        <begin position="12"/>
        <end position="31"/>
    </location>
</feature>
<keyword evidence="2" id="KW-0472">Membrane</keyword>
<accession>A0A3D8RLA1</accession>